<evidence type="ECO:0000313" key="8">
    <source>
        <dbReference type="EMBL" id="MDQ2093817.1"/>
    </source>
</evidence>
<dbReference type="InterPro" id="IPR036890">
    <property type="entry name" value="HATPase_C_sf"/>
</dbReference>
<keyword evidence="6" id="KW-1133">Transmembrane helix</keyword>
<evidence type="ECO:0000313" key="9">
    <source>
        <dbReference type="Proteomes" id="UP001227162"/>
    </source>
</evidence>
<dbReference type="PANTHER" id="PTHR24421">
    <property type="entry name" value="NITRATE/NITRITE SENSOR PROTEIN NARX-RELATED"/>
    <property type="match status" value="1"/>
</dbReference>
<dbReference type="Gene3D" id="3.30.565.10">
    <property type="entry name" value="Histidine kinase-like ATPase, C-terminal domain"/>
    <property type="match status" value="1"/>
</dbReference>
<keyword evidence="6" id="KW-0472">Membrane</keyword>
<keyword evidence="9" id="KW-1185">Reference proteome</keyword>
<feature type="transmembrane region" description="Helical" evidence="6">
    <location>
        <begin position="350"/>
        <end position="368"/>
    </location>
</feature>
<keyword evidence="5" id="KW-0902">Two-component regulatory system</keyword>
<evidence type="ECO:0000256" key="4">
    <source>
        <dbReference type="ARBA" id="ARBA00022777"/>
    </source>
</evidence>
<sequence length="746" mass="81074">MTVRRYFAPGTHFAMIVIFCLALAGALVWLATQQAWLGLRLDVDTSGNVVIERIAKTGPVSQSVPGSLTGALVGSRLISLAPVPASQSGAPSVLEIEANDLIEEPDAIRSPDLLSRFYERQDQISKALRHGPVTLEIERAGQRETITVQAAPKRPLVDLPLKLWLQLFVALTGALVGAWVVCLRTRDPAAWMFLVAGVGLAMASASAALYSARELALSGPVFAVASRINSSGSLIFGIGMVTLFLLYPRRIVPRAALWLPAAAIGGAVAYIQLVDWPRNLGLLQDVIAVTMVVLLVAIIAQVIVNRRDARARAMLGWLGLSIGLGAGGFVFTSIVPTLLNLPAILEQSTAFLFFLLIYVGMAMGVLRYRLFDLATWSFGIMFYGFGVALLLLLDAALIFGLSLDRAPALGIALATVGIVYLPLREAFGRWLRRNRTFPAEVLYKRITEIAHAMDPVQQQALLQAFWTDLFNPLRVTALPRRTPTATALLEDGASLTIAPVGGLEGVRLDWAQQGARLFSSADLARAVTLNAMIERSLQQHLDYVEAITRERLRINRDMHDNIGVLLLGALHATSHERKDLLIRQTLSDLREIISNPDQTNLPLPQLIADLRAEITDHLEAVDINVRWRDHGLPNALLPPKVVHTLRAFLRESTSNVVRHSAASAVEVELREEDGQLFLTLQDDGKGFDAQTVRLGNGFKNLAARVDHLGGAFDIASTPAGTRISARIPLQVPAEGPNIADERSAAE</sequence>
<evidence type="ECO:0000259" key="7">
    <source>
        <dbReference type="Pfam" id="PF02518"/>
    </source>
</evidence>
<evidence type="ECO:0000256" key="2">
    <source>
        <dbReference type="ARBA" id="ARBA00012438"/>
    </source>
</evidence>
<dbReference type="GO" id="GO:0004673">
    <property type="term" value="F:protein histidine kinase activity"/>
    <property type="evidence" value="ECO:0007669"/>
    <property type="project" value="UniProtKB-EC"/>
</dbReference>
<dbReference type="InterPro" id="IPR003594">
    <property type="entry name" value="HATPase_dom"/>
</dbReference>
<reference evidence="8" key="2">
    <citation type="submission" date="2023-04" db="EMBL/GenBank/DDBJ databases">
        <title>'Rhodoalgimonas zhirmunskyi' gen. nov., isolated from a red alga.</title>
        <authorList>
            <person name="Nedashkovskaya O.I."/>
            <person name="Otstavnykh N.Y."/>
            <person name="Bystritskaya E.P."/>
            <person name="Balabanova L.A."/>
            <person name="Isaeva M.P."/>
        </authorList>
    </citation>
    <scope>NUCLEOTIDE SEQUENCE</scope>
    <source>
        <strain evidence="8">10Alg 79</strain>
    </source>
</reference>
<feature type="transmembrane region" description="Helical" evidence="6">
    <location>
        <begin position="316"/>
        <end position="338"/>
    </location>
</feature>
<reference evidence="8" key="1">
    <citation type="submission" date="2022-07" db="EMBL/GenBank/DDBJ databases">
        <authorList>
            <person name="Otstavnykh N."/>
            <person name="Isaeva M."/>
            <person name="Bystritskaya E."/>
        </authorList>
    </citation>
    <scope>NUCLEOTIDE SEQUENCE</scope>
    <source>
        <strain evidence="8">10Alg 79</strain>
    </source>
</reference>
<comment type="catalytic activity">
    <reaction evidence="1">
        <text>ATP + protein L-histidine = ADP + protein N-phospho-L-histidine.</text>
        <dbReference type="EC" id="2.7.13.3"/>
    </reaction>
</comment>
<dbReference type="Proteomes" id="UP001227162">
    <property type="component" value="Unassembled WGS sequence"/>
</dbReference>
<dbReference type="AlphaFoldDB" id="A0AAJ1X6T5"/>
<dbReference type="InterPro" id="IPR050482">
    <property type="entry name" value="Sensor_HK_TwoCompSys"/>
</dbReference>
<feature type="transmembrane region" description="Helical" evidence="6">
    <location>
        <begin position="190"/>
        <end position="210"/>
    </location>
</feature>
<dbReference type="PANTHER" id="PTHR24421:SF10">
    <property type="entry name" value="NITRATE_NITRITE SENSOR PROTEIN NARQ"/>
    <property type="match status" value="1"/>
</dbReference>
<dbReference type="GO" id="GO:0000160">
    <property type="term" value="P:phosphorelay signal transduction system"/>
    <property type="evidence" value="ECO:0007669"/>
    <property type="project" value="UniProtKB-KW"/>
</dbReference>
<feature type="transmembrane region" description="Helical" evidence="6">
    <location>
        <begin position="286"/>
        <end position="304"/>
    </location>
</feature>
<proteinExistence type="predicted"/>
<feature type="transmembrane region" description="Helical" evidence="6">
    <location>
        <begin position="12"/>
        <end position="31"/>
    </location>
</feature>
<keyword evidence="4" id="KW-0418">Kinase</keyword>
<evidence type="ECO:0000256" key="1">
    <source>
        <dbReference type="ARBA" id="ARBA00000085"/>
    </source>
</evidence>
<dbReference type="Pfam" id="PF02518">
    <property type="entry name" value="HATPase_c"/>
    <property type="match status" value="1"/>
</dbReference>
<feature type="transmembrane region" description="Helical" evidence="6">
    <location>
        <begin position="230"/>
        <end position="248"/>
    </location>
</feature>
<feature type="transmembrane region" description="Helical" evidence="6">
    <location>
        <begin position="406"/>
        <end position="423"/>
    </location>
</feature>
<feature type="transmembrane region" description="Helical" evidence="6">
    <location>
        <begin position="163"/>
        <end position="183"/>
    </location>
</feature>
<protein>
    <recommendedName>
        <fullName evidence="2">histidine kinase</fullName>
        <ecNumber evidence="2">2.7.13.3</ecNumber>
    </recommendedName>
</protein>
<gene>
    <name evidence="8" type="ORF">NOI20_06815</name>
</gene>
<dbReference type="RefSeq" id="WP_317625396.1">
    <property type="nucleotide sequence ID" value="NZ_JANFFA010000001.1"/>
</dbReference>
<dbReference type="CDD" id="cd16917">
    <property type="entry name" value="HATPase_UhpB-NarQ-NarX-like"/>
    <property type="match status" value="1"/>
</dbReference>
<name>A0AAJ1X6T5_9RHOB</name>
<evidence type="ECO:0000256" key="5">
    <source>
        <dbReference type="ARBA" id="ARBA00023012"/>
    </source>
</evidence>
<evidence type="ECO:0000256" key="6">
    <source>
        <dbReference type="SAM" id="Phobius"/>
    </source>
</evidence>
<evidence type="ECO:0000256" key="3">
    <source>
        <dbReference type="ARBA" id="ARBA00022679"/>
    </source>
</evidence>
<keyword evidence="6" id="KW-0812">Transmembrane</keyword>
<organism evidence="8 9">
    <name type="scientific">Rhodalgimonas zhirmunskyi</name>
    <dbReference type="NCBI Taxonomy" id="2964767"/>
    <lineage>
        <taxon>Bacteria</taxon>
        <taxon>Pseudomonadati</taxon>
        <taxon>Pseudomonadota</taxon>
        <taxon>Alphaproteobacteria</taxon>
        <taxon>Rhodobacterales</taxon>
        <taxon>Roseobacteraceae</taxon>
        <taxon>Rhodalgimonas</taxon>
    </lineage>
</organism>
<dbReference type="EC" id="2.7.13.3" evidence="2"/>
<feature type="transmembrane region" description="Helical" evidence="6">
    <location>
        <begin position="380"/>
        <end position="400"/>
    </location>
</feature>
<accession>A0AAJ1X6T5</accession>
<comment type="caution">
    <text evidence="8">The sequence shown here is derived from an EMBL/GenBank/DDBJ whole genome shotgun (WGS) entry which is preliminary data.</text>
</comment>
<feature type="transmembrane region" description="Helical" evidence="6">
    <location>
        <begin position="255"/>
        <end position="274"/>
    </location>
</feature>
<feature type="domain" description="Histidine kinase/HSP90-like ATPase" evidence="7">
    <location>
        <begin position="644"/>
        <end position="730"/>
    </location>
</feature>
<keyword evidence="3" id="KW-0808">Transferase</keyword>
<dbReference type="SUPFAM" id="SSF55874">
    <property type="entry name" value="ATPase domain of HSP90 chaperone/DNA topoisomerase II/histidine kinase"/>
    <property type="match status" value="1"/>
</dbReference>
<dbReference type="EMBL" id="JANFFA010000001">
    <property type="protein sequence ID" value="MDQ2093817.1"/>
    <property type="molecule type" value="Genomic_DNA"/>
</dbReference>